<proteinExistence type="inferred from homology"/>
<comment type="function">
    <text evidence="5">Modulates RecA activity.</text>
</comment>
<comment type="similarity">
    <text evidence="2 5">Belongs to the RecX family.</text>
</comment>
<dbReference type="Pfam" id="PF02631">
    <property type="entry name" value="RecX_HTH2"/>
    <property type="match status" value="1"/>
</dbReference>
<dbReference type="InterPro" id="IPR053925">
    <property type="entry name" value="RecX_HTH_3rd"/>
</dbReference>
<feature type="domain" description="RecX second three-helical" evidence="6">
    <location>
        <begin position="107"/>
        <end position="148"/>
    </location>
</feature>
<feature type="domain" description="RecX first three-helical" evidence="8">
    <location>
        <begin position="61"/>
        <end position="100"/>
    </location>
</feature>
<evidence type="ECO:0000256" key="1">
    <source>
        <dbReference type="ARBA" id="ARBA00004496"/>
    </source>
</evidence>
<evidence type="ECO:0000313" key="10">
    <source>
        <dbReference type="Proteomes" id="UP001222800"/>
    </source>
</evidence>
<sequence>MPKITKIEEQKNKDRVNIYVDDEFFIGIYADLVYTLKLKKGNDIDKESVQKIIDDEMYLKAKNKALNILSRAPQSQKNIVYKLSKNEFNEKTIDRVLDFLKEYKFIDDEILAKNMVKDKLNINKYGKNRIKQALYSKGIDSSTINTALESEVDEDKEFENALYLGNKRYEKIKNEDKNKIYQKLSSHLTYKGFGYDTVRKVVNKIMNTEF</sequence>
<keyword evidence="4 5" id="KW-0963">Cytoplasm</keyword>
<evidence type="ECO:0000259" key="8">
    <source>
        <dbReference type="Pfam" id="PF21982"/>
    </source>
</evidence>
<name>A0ABY8EEZ7_9FIRM</name>
<gene>
    <name evidence="5 9" type="primary">recX</name>
    <name evidence="9" type="ORF">P4S50_05490</name>
</gene>
<dbReference type="InterPro" id="IPR003783">
    <property type="entry name" value="Regulatory_RecX"/>
</dbReference>
<evidence type="ECO:0000256" key="2">
    <source>
        <dbReference type="ARBA" id="ARBA00009695"/>
    </source>
</evidence>
<feature type="domain" description="RecX third three-helical" evidence="7">
    <location>
        <begin position="155"/>
        <end position="202"/>
    </location>
</feature>
<dbReference type="Pfam" id="PF21982">
    <property type="entry name" value="RecX_HTH1"/>
    <property type="match status" value="1"/>
</dbReference>
<evidence type="ECO:0000313" key="9">
    <source>
        <dbReference type="EMBL" id="WFD11529.1"/>
    </source>
</evidence>
<dbReference type="Proteomes" id="UP001222800">
    <property type="component" value="Chromosome"/>
</dbReference>
<dbReference type="NCBIfam" id="NF001058">
    <property type="entry name" value="PRK00117.4-1"/>
    <property type="match status" value="1"/>
</dbReference>
<dbReference type="PANTHER" id="PTHR33602">
    <property type="entry name" value="REGULATORY PROTEIN RECX FAMILY PROTEIN"/>
    <property type="match status" value="1"/>
</dbReference>
<protein>
    <recommendedName>
        <fullName evidence="3 5">Regulatory protein RecX</fullName>
    </recommendedName>
</protein>
<evidence type="ECO:0000256" key="3">
    <source>
        <dbReference type="ARBA" id="ARBA00018111"/>
    </source>
</evidence>
<evidence type="ECO:0000259" key="7">
    <source>
        <dbReference type="Pfam" id="PF21981"/>
    </source>
</evidence>
<dbReference type="PANTHER" id="PTHR33602:SF1">
    <property type="entry name" value="REGULATORY PROTEIN RECX FAMILY PROTEIN"/>
    <property type="match status" value="1"/>
</dbReference>
<keyword evidence="10" id="KW-1185">Reference proteome</keyword>
<comment type="subcellular location">
    <subcellularLocation>
        <location evidence="1 5">Cytoplasm</location>
    </subcellularLocation>
</comment>
<evidence type="ECO:0000259" key="6">
    <source>
        <dbReference type="Pfam" id="PF02631"/>
    </source>
</evidence>
<evidence type="ECO:0000256" key="5">
    <source>
        <dbReference type="HAMAP-Rule" id="MF_01114"/>
    </source>
</evidence>
<evidence type="ECO:0000256" key="4">
    <source>
        <dbReference type="ARBA" id="ARBA00022490"/>
    </source>
</evidence>
<accession>A0ABY8EEZ7</accession>
<dbReference type="Pfam" id="PF21981">
    <property type="entry name" value="RecX_HTH3"/>
    <property type="match status" value="1"/>
</dbReference>
<organism evidence="9 10">
    <name type="scientific">Tepidibacter hydrothermalis</name>
    <dbReference type="NCBI Taxonomy" id="3036126"/>
    <lineage>
        <taxon>Bacteria</taxon>
        <taxon>Bacillati</taxon>
        <taxon>Bacillota</taxon>
        <taxon>Clostridia</taxon>
        <taxon>Peptostreptococcales</taxon>
        <taxon>Peptostreptococcaceae</taxon>
        <taxon>Tepidibacter</taxon>
    </lineage>
</organism>
<dbReference type="Gene3D" id="1.10.10.10">
    <property type="entry name" value="Winged helix-like DNA-binding domain superfamily/Winged helix DNA-binding domain"/>
    <property type="match status" value="3"/>
</dbReference>
<dbReference type="InterPro" id="IPR053924">
    <property type="entry name" value="RecX_HTH_2nd"/>
</dbReference>
<dbReference type="HAMAP" id="MF_01114">
    <property type="entry name" value="RecX"/>
    <property type="match status" value="1"/>
</dbReference>
<dbReference type="InterPro" id="IPR036388">
    <property type="entry name" value="WH-like_DNA-bd_sf"/>
</dbReference>
<dbReference type="EMBL" id="CP120733">
    <property type="protein sequence ID" value="WFD11529.1"/>
    <property type="molecule type" value="Genomic_DNA"/>
</dbReference>
<reference evidence="9 10" key="1">
    <citation type="submission" date="2023-03" db="EMBL/GenBank/DDBJ databases">
        <title>Complete genome sequence of Tepidibacter sp. SWIR-1, isolated from a deep-sea hydrothermal vent.</title>
        <authorList>
            <person name="Li X."/>
        </authorList>
    </citation>
    <scope>NUCLEOTIDE SEQUENCE [LARGE SCALE GENOMIC DNA]</scope>
    <source>
        <strain evidence="9 10">SWIR-1</strain>
    </source>
</reference>
<dbReference type="InterPro" id="IPR053926">
    <property type="entry name" value="RecX_HTH_1st"/>
</dbReference>
<dbReference type="RefSeq" id="WP_277733607.1">
    <property type="nucleotide sequence ID" value="NZ_CP120733.1"/>
</dbReference>